<comment type="caution">
    <text evidence="5">The sequence shown here is derived from an EMBL/GenBank/DDBJ whole genome shotgun (WGS) entry which is preliminary data.</text>
</comment>
<evidence type="ECO:0000256" key="3">
    <source>
        <dbReference type="ARBA" id="ARBA00023163"/>
    </source>
</evidence>
<dbReference type="SMART" id="SM00342">
    <property type="entry name" value="HTH_ARAC"/>
    <property type="match status" value="1"/>
</dbReference>
<dbReference type="EMBL" id="JBBKZV010000023">
    <property type="protein sequence ID" value="MEJ8825516.1"/>
    <property type="molecule type" value="Genomic_DNA"/>
</dbReference>
<dbReference type="PANTHER" id="PTHR46796">
    <property type="entry name" value="HTH-TYPE TRANSCRIPTIONAL ACTIVATOR RHAS-RELATED"/>
    <property type="match status" value="1"/>
</dbReference>
<dbReference type="Pfam" id="PF12833">
    <property type="entry name" value="HTH_18"/>
    <property type="match status" value="1"/>
</dbReference>
<keyword evidence="6" id="KW-1185">Reference proteome</keyword>
<protein>
    <submittedName>
        <fullName evidence="5">Helix-turn-helix domain-containing protein</fullName>
    </submittedName>
</protein>
<keyword evidence="1" id="KW-0805">Transcription regulation</keyword>
<dbReference type="InterPro" id="IPR009057">
    <property type="entry name" value="Homeodomain-like_sf"/>
</dbReference>
<evidence type="ECO:0000256" key="2">
    <source>
        <dbReference type="ARBA" id="ARBA00023125"/>
    </source>
</evidence>
<feature type="domain" description="HTH araC/xylS-type" evidence="4">
    <location>
        <begin position="287"/>
        <end position="387"/>
    </location>
</feature>
<accession>A0ABU8W8B7</accession>
<dbReference type="RefSeq" id="WP_340366546.1">
    <property type="nucleotide sequence ID" value="NZ_JBBKZV010000023.1"/>
</dbReference>
<proteinExistence type="predicted"/>
<organism evidence="5 6">
    <name type="scientific">Variovorax humicola</name>
    <dbReference type="NCBI Taxonomy" id="1769758"/>
    <lineage>
        <taxon>Bacteria</taxon>
        <taxon>Pseudomonadati</taxon>
        <taxon>Pseudomonadota</taxon>
        <taxon>Betaproteobacteria</taxon>
        <taxon>Burkholderiales</taxon>
        <taxon>Comamonadaceae</taxon>
        <taxon>Variovorax</taxon>
    </lineage>
</organism>
<keyword evidence="3" id="KW-0804">Transcription</keyword>
<evidence type="ECO:0000313" key="5">
    <source>
        <dbReference type="EMBL" id="MEJ8825516.1"/>
    </source>
</evidence>
<evidence type="ECO:0000256" key="1">
    <source>
        <dbReference type="ARBA" id="ARBA00023015"/>
    </source>
</evidence>
<dbReference type="Proteomes" id="UP001363010">
    <property type="component" value="Unassembled WGS sequence"/>
</dbReference>
<dbReference type="InterPro" id="IPR050204">
    <property type="entry name" value="AraC_XylS_family_regulators"/>
</dbReference>
<name>A0ABU8W8B7_9BURK</name>
<evidence type="ECO:0000259" key="4">
    <source>
        <dbReference type="PROSITE" id="PS01124"/>
    </source>
</evidence>
<dbReference type="Gene3D" id="1.10.10.60">
    <property type="entry name" value="Homeodomain-like"/>
    <property type="match status" value="1"/>
</dbReference>
<keyword evidence="2" id="KW-0238">DNA-binding</keyword>
<dbReference type="SUPFAM" id="SSF46689">
    <property type="entry name" value="Homeodomain-like"/>
    <property type="match status" value="1"/>
</dbReference>
<dbReference type="InterPro" id="IPR018060">
    <property type="entry name" value="HTH_AraC"/>
</dbReference>
<evidence type="ECO:0000313" key="6">
    <source>
        <dbReference type="Proteomes" id="UP001363010"/>
    </source>
</evidence>
<reference evidence="5 6" key="1">
    <citation type="submission" date="2024-03" db="EMBL/GenBank/DDBJ databases">
        <title>Novel species of the genus Variovorax.</title>
        <authorList>
            <person name="Liu Q."/>
            <person name="Xin Y.-H."/>
        </authorList>
    </citation>
    <scope>NUCLEOTIDE SEQUENCE [LARGE SCALE GENOMIC DNA]</scope>
    <source>
        <strain evidence="5 6">KACC 18501</strain>
    </source>
</reference>
<sequence length="394" mass="43453">MTGAIRLSRFRQSQSLIVGTRVIPRRPSADVHEARPDNRDWAALCPTSRIMSVATASMPSSEVALRRFTRMLSFNPSAMRMTLQDGSFEHVQLGSGVFAGAVAHASTPGLRTDWGSYNIPVQARGDLCRDMFTLGILVAGDDSWRVFGSPARTGDMLLMREGGELLINLPPHSQWLALQVPRARLEAAGVSLDGLRGASVWRMAKTDDNGVHRQLMDLGPMLAPAEMDPGLMPAPADPARADAGFELGQAHEQLLTLLLGEWERRRVALAGKFSDRLPPDERWRVVQRAEGYLRANPDPMVRIDDLCLAACTSLSTLERVFRDVFGVTPRRYLALRRLAGVRNDLLNGDPGISITAVAAHWGFFHLGRFAQEYGQLYHERPSQTLRRAGAAGKR</sequence>
<dbReference type="PROSITE" id="PS01124">
    <property type="entry name" value="HTH_ARAC_FAMILY_2"/>
    <property type="match status" value="1"/>
</dbReference>
<gene>
    <name evidence="5" type="ORF">WKW80_26415</name>
</gene>